<feature type="region of interest" description="Disordered" evidence="3">
    <location>
        <begin position="1"/>
        <end position="81"/>
    </location>
</feature>
<evidence type="ECO:0000259" key="5">
    <source>
        <dbReference type="SMART" id="SM00854"/>
    </source>
</evidence>
<keyword evidence="4" id="KW-1133">Transmembrane helix</keyword>
<dbReference type="Proteomes" id="UP001473063">
    <property type="component" value="Unassembled WGS sequence"/>
</dbReference>
<dbReference type="SUPFAM" id="SSF56300">
    <property type="entry name" value="Metallo-dependent phosphatases"/>
    <property type="match status" value="1"/>
</dbReference>
<keyword evidence="4" id="KW-0812">Transmembrane</keyword>
<keyword evidence="2" id="KW-0175">Coiled coil</keyword>
<comment type="similarity">
    <text evidence="1">Belongs to the CapA family.</text>
</comment>
<keyword evidence="6" id="KW-0378">Hydrolase</keyword>
<feature type="transmembrane region" description="Helical" evidence="4">
    <location>
        <begin position="88"/>
        <end position="107"/>
    </location>
</feature>
<protein>
    <submittedName>
        <fullName evidence="6">CapA family protein</fullName>
        <ecNumber evidence="6">3.1.-.-</ecNumber>
    </submittedName>
</protein>
<keyword evidence="7" id="KW-1185">Reference proteome</keyword>
<feature type="compositionally biased region" description="Acidic residues" evidence="3">
    <location>
        <begin position="479"/>
        <end position="492"/>
    </location>
</feature>
<evidence type="ECO:0000256" key="4">
    <source>
        <dbReference type="SAM" id="Phobius"/>
    </source>
</evidence>
<dbReference type="GO" id="GO:0016787">
    <property type="term" value="F:hydrolase activity"/>
    <property type="evidence" value="ECO:0007669"/>
    <property type="project" value="UniProtKB-KW"/>
</dbReference>
<sequence>MSNDNRRRPPHGHDPEQARKEALRAREARQQHSKQNNTRRQRTSSAASRKEVSGANRRPSSSAHSSAASRKKAISGTSRYQQVRRQKMMLAGGGILIVLLLVIIFSARACISSRKAAEAAALQKAQAEAEAKKAKEAAAEELPKDPVSLTVSVVGDCTLGTDETFDYDTSLNAYYDNNGKDYFFKNVKSIFEADDLTIANFEGTLTDSDAREDKTFAFKAPAEYAQILTSGSVEAVNTANNHSHDYGEQSYTDTLKALDDAKITHFGYDDTAVMDVKGIKVGLVGIYELNDHLGREQQLKDNIAKVKKDGAELIIVIFHWGNETETVPDSNQMTLGRLAIDEGADLVCGHHPHVLQGIETYKGKNIVYSLGNFCFGGNSSPSDMDTMIFQQIFTITSEGVQADNVTNIIPCSISSADGYNNYQPTPTTGDEATRIKAKIEERSAAIPAADSSSSGTDSSTSGSSDGASADSGADISDSTSEEDTGSESDTSSEDSAFSDGSEE</sequence>
<dbReference type="EMBL" id="JBBMEJ010000006">
    <property type="protein sequence ID" value="MEQ2370642.1"/>
    <property type="molecule type" value="Genomic_DNA"/>
</dbReference>
<keyword evidence="4" id="KW-0472">Membrane</keyword>
<dbReference type="Pfam" id="PF09587">
    <property type="entry name" value="PGA_cap"/>
    <property type="match status" value="1"/>
</dbReference>
<evidence type="ECO:0000313" key="7">
    <source>
        <dbReference type="Proteomes" id="UP001473063"/>
    </source>
</evidence>
<feature type="compositionally biased region" description="Low complexity" evidence="3">
    <location>
        <begin position="444"/>
        <end position="478"/>
    </location>
</feature>
<dbReference type="EC" id="3.1.-.-" evidence="6"/>
<dbReference type="InterPro" id="IPR019079">
    <property type="entry name" value="Capsule_synth_CapA"/>
</dbReference>
<dbReference type="InterPro" id="IPR052169">
    <property type="entry name" value="CW_Biosynth-Accessory"/>
</dbReference>
<feature type="coiled-coil region" evidence="2">
    <location>
        <begin position="115"/>
        <end position="142"/>
    </location>
</feature>
<feature type="compositionally biased region" description="Basic and acidic residues" evidence="3">
    <location>
        <begin position="1"/>
        <end position="30"/>
    </location>
</feature>
<dbReference type="InterPro" id="IPR029052">
    <property type="entry name" value="Metallo-depent_PP-like"/>
</dbReference>
<evidence type="ECO:0000313" key="6">
    <source>
        <dbReference type="EMBL" id="MEQ2370642.1"/>
    </source>
</evidence>
<evidence type="ECO:0000256" key="1">
    <source>
        <dbReference type="ARBA" id="ARBA00005662"/>
    </source>
</evidence>
<evidence type="ECO:0000256" key="3">
    <source>
        <dbReference type="SAM" id="MobiDB-lite"/>
    </source>
</evidence>
<dbReference type="CDD" id="cd07381">
    <property type="entry name" value="MPP_CapA"/>
    <property type="match status" value="1"/>
</dbReference>
<feature type="domain" description="Capsule synthesis protein CapA" evidence="5">
    <location>
        <begin position="150"/>
        <end position="377"/>
    </location>
</feature>
<accession>A0ABV1BED6</accession>
<dbReference type="PANTHER" id="PTHR33393:SF13">
    <property type="entry name" value="PGA BIOSYNTHESIS PROTEIN CAPA"/>
    <property type="match status" value="1"/>
</dbReference>
<evidence type="ECO:0000256" key="2">
    <source>
        <dbReference type="SAM" id="Coils"/>
    </source>
</evidence>
<gene>
    <name evidence="6" type="ORF">WMO28_06720</name>
</gene>
<organism evidence="6 7">
    <name type="scientific">Blautia aquisgranensis</name>
    <dbReference type="NCBI Taxonomy" id="3133153"/>
    <lineage>
        <taxon>Bacteria</taxon>
        <taxon>Bacillati</taxon>
        <taxon>Bacillota</taxon>
        <taxon>Clostridia</taxon>
        <taxon>Lachnospirales</taxon>
        <taxon>Lachnospiraceae</taxon>
        <taxon>Blautia</taxon>
    </lineage>
</organism>
<comment type="caution">
    <text evidence="6">The sequence shown here is derived from an EMBL/GenBank/DDBJ whole genome shotgun (WGS) entry which is preliminary data.</text>
</comment>
<feature type="region of interest" description="Disordered" evidence="3">
    <location>
        <begin position="444"/>
        <end position="503"/>
    </location>
</feature>
<dbReference type="PANTHER" id="PTHR33393">
    <property type="entry name" value="POLYGLUTAMINE SYNTHESIS ACCESSORY PROTEIN RV0574C-RELATED"/>
    <property type="match status" value="1"/>
</dbReference>
<proteinExistence type="inferred from homology"/>
<name>A0ABV1BED6_9FIRM</name>
<dbReference type="SMART" id="SM00854">
    <property type="entry name" value="PGA_cap"/>
    <property type="match status" value="1"/>
</dbReference>
<reference evidence="6 7" key="1">
    <citation type="submission" date="2024-03" db="EMBL/GenBank/DDBJ databases">
        <title>Human intestinal bacterial collection.</title>
        <authorList>
            <person name="Pauvert C."/>
            <person name="Hitch T.C.A."/>
            <person name="Clavel T."/>
        </authorList>
    </citation>
    <scope>NUCLEOTIDE SEQUENCE [LARGE SCALE GENOMIC DNA]</scope>
    <source>
        <strain evidence="6 7">CLA-JM-H16</strain>
    </source>
</reference>
<dbReference type="Gene3D" id="3.60.21.10">
    <property type="match status" value="1"/>
</dbReference>